<evidence type="ECO:0000313" key="1">
    <source>
        <dbReference type="EMBL" id="KII83641.1"/>
    </source>
</evidence>
<proteinExistence type="predicted"/>
<organism evidence="1 2">
    <name type="scientific">Plicaturopsis crispa FD-325 SS-3</name>
    <dbReference type="NCBI Taxonomy" id="944288"/>
    <lineage>
        <taxon>Eukaryota</taxon>
        <taxon>Fungi</taxon>
        <taxon>Dikarya</taxon>
        <taxon>Basidiomycota</taxon>
        <taxon>Agaricomycotina</taxon>
        <taxon>Agaricomycetes</taxon>
        <taxon>Agaricomycetidae</taxon>
        <taxon>Amylocorticiales</taxon>
        <taxon>Amylocorticiaceae</taxon>
        <taxon>Plicatura</taxon>
        <taxon>Plicaturopsis crispa</taxon>
    </lineage>
</organism>
<protein>
    <submittedName>
        <fullName evidence="1">Uncharacterized protein</fullName>
    </submittedName>
</protein>
<dbReference type="HOGENOM" id="CLU_1982498_0_0_1"/>
<accession>A0A0C9SKF4</accession>
<name>A0A0C9SKF4_PLICR</name>
<keyword evidence="2" id="KW-1185">Reference proteome</keyword>
<sequence>MTPHMRGLVMYSWVCTSILLRRVIAQASVKVLYLIVFDAALTPQAFFATRKHAPHVLHVLLSSHIGCGAHLCFILKYCMPSTLTDTHSSYGYMGSEVAKQRSMRNMSARCIEYVAVSGERRCGRLT</sequence>
<dbReference type="Proteomes" id="UP000053263">
    <property type="component" value="Unassembled WGS sequence"/>
</dbReference>
<dbReference type="EMBL" id="KN832575">
    <property type="protein sequence ID" value="KII83641.1"/>
    <property type="molecule type" value="Genomic_DNA"/>
</dbReference>
<evidence type="ECO:0000313" key="2">
    <source>
        <dbReference type="Proteomes" id="UP000053263"/>
    </source>
</evidence>
<gene>
    <name evidence="1" type="ORF">PLICRDRAFT_447270</name>
</gene>
<reference evidence="1 2" key="1">
    <citation type="submission" date="2014-06" db="EMBL/GenBank/DDBJ databases">
        <title>Evolutionary Origins and Diversification of the Mycorrhizal Mutualists.</title>
        <authorList>
            <consortium name="DOE Joint Genome Institute"/>
            <consortium name="Mycorrhizal Genomics Consortium"/>
            <person name="Kohler A."/>
            <person name="Kuo A."/>
            <person name="Nagy L.G."/>
            <person name="Floudas D."/>
            <person name="Copeland A."/>
            <person name="Barry K.W."/>
            <person name="Cichocki N."/>
            <person name="Veneault-Fourrey C."/>
            <person name="LaButti K."/>
            <person name="Lindquist E.A."/>
            <person name="Lipzen A."/>
            <person name="Lundell T."/>
            <person name="Morin E."/>
            <person name="Murat C."/>
            <person name="Riley R."/>
            <person name="Ohm R."/>
            <person name="Sun H."/>
            <person name="Tunlid A."/>
            <person name="Henrissat B."/>
            <person name="Grigoriev I.V."/>
            <person name="Hibbett D.S."/>
            <person name="Martin F."/>
        </authorList>
    </citation>
    <scope>NUCLEOTIDE SEQUENCE [LARGE SCALE GENOMIC DNA]</scope>
    <source>
        <strain evidence="1 2">FD-325 SS-3</strain>
    </source>
</reference>
<dbReference type="AlphaFoldDB" id="A0A0C9SKF4"/>